<evidence type="ECO:0000256" key="2">
    <source>
        <dbReference type="SAM" id="Phobius"/>
    </source>
</evidence>
<proteinExistence type="predicted"/>
<dbReference type="Proteomes" id="UP000467700">
    <property type="component" value="Unassembled WGS sequence"/>
</dbReference>
<keyword evidence="4" id="KW-1185">Reference proteome</keyword>
<feature type="transmembrane region" description="Helical" evidence="2">
    <location>
        <begin position="139"/>
        <end position="160"/>
    </location>
</feature>
<feature type="transmembrane region" description="Helical" evidence="2">
    <location>
        <begin position="68"/>
        <end position="89"/>
    </location>
</feature>
<feature type="region of interest" description="Disordered" evidence="1">
    <location>
        <begin position="317"/>
        <end position="337"/>
    </location>
</feature>
<keyword evidence="2" id="KW-0812">Transmembrane</keyword>
<feature type="transmembrane region" description="Helical" evidence="2">
    <location>
        <begin position="109"/>
        <end position="127"/>
    </location>
</feature>
<feature type="compositionally biased region" description="Basic and acidic residues" evidence="1">
    <location>
        <begin position="426"/>
        <end position="438"/>
    </location>
</feature>
<evidence type="ECO:0000256" key="1">
    <source>
        <dbReference type="SAM" id="MobiDB-lite"/>
    </source>
</evidence>
<organism evidence="3 4">
    <name type="scientific">Cyclocybe aegerita</name>
    <name type="common">Black poplar mushroom</name>
    <name type="synonym">Agrocybe aegerita</name>
    <dbReference type="NCBI Taxonomy" id="1973307"/>
    <lineage>
        <taxon>Eukaryota</taxon>
        <taxon>Fungi</taxon>
        <taxon>Dikarya</taxon>
        <taxon>Basidiomycota</taxon>
        <taxon>Agaricomycotina</taxon>
        <taxon>Agaricomycetes</taxon>
        <taxon>Agaricomycetidae</taxon>
        <taxon>Agaricales</taxon>
        <taxon>Agaricineae</taxon>
        <taxon>Bolbitiaceae</taxon>
        <taxon>Cyclocybe</taxon>
    </lineage>
</organism>
<sequence length="438" mass="48617">MFGAERSRRRRCGCTSLGARDLLLSGASLSLSSAPSAHNRTVDRSPHALFNPHIHEAIMFNLLKFLRYLVFLVFVVCNAVIASAAVWNLGIVEGLLLGSPTPAKQIDAYLIFVGASGLFLIFPILFFQLYGKDVFLGRVWFELLWVGLFWMMELAGAAAVTSQSSVCNTPTGNLFIQVVHESPCPSAQVLQAFTWICAILLLGYFTLLSILSFVKSKEDPTIWHCSVHRFPWMNGLRSLKSVPTSPTSPTLPRFRSKTPVIAAPRPQRVNNLANAFLAYRSGLSSEYEIEYFQPDAQPVSGQVSERPMPPVPAELVSRSSQIRHTTEQAQETQQPIISTPFYHSVVQTAIDKNQPTSSSVVAPPQPAQLGQIRRLPASPPPLGNWPRLDATQRPYTKRKPLPLPQPPQPQPRPEPKLRNTGRGVSHAHEQRRLPLLDQ</sequence>
<dbReference type="AlphaFoldDB" id="A0A8S0X2K9"/>
<evidence type="ECO:0008006" key="5">
    <source>
        <dbReference type="Google" id="ProtNLM"/>
    </source>
</evidence>
<evidence type="ECO:0000313" key="3">
    <source>
        <dbReference type="EMBL" id="CAA7271797.1"/>
    </source>
</evidence>
<dbReference type="OrthoDB" id="3269357at2759"/>
<dbReference type="EMBL" id="CACVBS010000112">
    <property type="protein sequence ID" value="CAA7271797.1"/>
    <property type="molecule type" value="Genomic_DNA"/>
</dbReference>
<reference evidence="3 4" key="1">
    <citation type="submission" date="2020-01" db="EMBL/GenBank/DDBJ databases">
        <authorList>
            <person name="Gupta K D."/>
        </authorList>
    </citation>
    <scope>NUCLEOTIDE SEQUENCE [LARGE SCALE GENOMIC DNA]</scope>
</reference>
<feature type="compositionally biased region" description="Pro residues" evidence="1">
    <location>
        <begin position="401"/>
        <end position="412"/>
    </location>
</feature>
<protein>
    <recommendedName>
        <fullName evidence="5">MARVEL domain-containing protein</fullName>
    </recommendedName>
</protein>
<comment type="caution">
    <text evidence="3">The sequence shown here is derived from an EMBL/GenBank/DDBJ whole genome shotgun (WGS) entry which is preliminary data.</text>
</comment>
<gene>
    <name evidence="3" type="ORF">AAE3_LOCUS13722</name>
</gene>
<evidence type="ECO:0000313" key="4">
    <source>
        <dbReference type="Proteomes" id="UP000467700"/>
    </source>
</evidence>
<feature type="transmembrane region" description="Helical" evidence="2">
    <location>
        <begin position="192"/>
        <end position="214"/>
    </location>
</feature>
<accession>A0A8S0X2K9</accession>
<name>A0A8S0X2K9_CYCAE</name>
<keyword evidence="2" id="KW-0472">Membrane</keyword>
<feature type="region of interest" description="Disordered" evidence="1">
    <location>
        <begin position="371"/>
        <end position="438"/>
    </location>
</feature>
<keyword evidence="2" id="KW-1133">Transmembrane helix</keyword>